<comment type="subcellular location">
    <subcellularLocation>
        <location evidence="1 9">Cell inner membrane</location>
        <topology evidence="1 9">Multi-pass membrane protein</topology>
    </subcellularLocation>
</comment>
<dbReference type="PANTHER" id="PTHR35011:SF4">
    <property type="entry name" value="SLL1102 PROTEIN"/>
    <property type="match status" value="1"/>
</dbReference>
<accession>A0ABT0YQ79</accession>
<keyword evidence="6 9" id="KW-1133">Transmembrane helix</keyword>
<comment type="caution">
    <text evidence="11">The sequence shown here is derived from an EMBL/GenBank/DDBJ whole genome shotgun (WGS) entry which is preliminary data.</text>
</comment>
<sequence>MSALLKLSSAIDWINEHIGKLIMWLVLGSVLISAGNAIVRKIFDTSSNSLLEIQWYLFAGVFMLGAGYVFLRNAHVRIDFISARLSKRANAIIDTIGILAVVLPFCLLMINLSWPVFHNAYASGEMSQNAGGLIRWPVYFLMPAGFALLLLQAVSELIKRIAFLNGTTAEPFSHVEEKSEAEQLAEEMAREATLKQTSAKQ</sequence>
<evidence type="ECO:0000256" key="4">
    <source>
        <dbReference type="ARBA" id="ARBA00022519"/>
    </source>
</evidence>
<comment type="similarity">
    <text evidence="8 9">Belongs to the TRAP transporter small permease family.</text>
</comment>
<evidence type="ECO:0000256" key="5">
    <source>
        <dbReference type="ARBA" id="ARBA00022692"/>
    </source>
</evidence>
<feature type="domain" description="Tripartite ATP-independent periplasmic transporters DctQ component" evidence="10">
    <location>
        <begin position="31"/>
        <end position="161"/>
    </location>
</feature>
<dbReference type="Proteomes" id="UP001165541">
    <property type="component" value="Unassembled WGS sequence"/>
</dbReference>
<evidence type="ECO:0000256" key="7">
    <source>
        <dbReference type="ARBA" id="ARBA00023136"/>
    </source>
</evidence>
<evidence type="ECO:0000256" key="6">
    <source>
        <dbReference type="ARBA" id="ARBA00022989"/>
    </source>
</evidence>
<feature type="transmembrane region" description="Helical" evidence="9">
    <location>
        <begin position="21"/>
        <end position="43"/>
    </location>
</feature>
<dbReference type="InterPro" id="IPR055348">
    <property type="entry name" value="DctQ"/>
</dbReference>
<evidence type="ECO:0000256" key="9">
    <source>
        <dbReference type="RuleBase" id="RU369079"/>
    </source>
</evidence>
<feature type="transmembrane region" description="Helical" evidence="9">
    <location>
        <begin position="91"/>
        <end position="114"/>
    </location>
</feature>
<evidence type="ECO:0000313" key="12">
    <source>
        <dbReference type="Proteomes" id="UP001165541"/>
    </source>
</evidence>
<organism evidence="11 12">
    <name type="scientific">Caldimonas mangrovi</name>
    <dbReference type="NCBI Taxonomy" id="2944811"/>
    <lineage>
        <taxon>Bacteria</taxon>
        <taxon>Pseudomonadati</taxon>
        <taxon>Pseudomonadota</taxon>
        <taxon>Betaproteobacteria</taxon>
        <taxon>Burkholderiales</taxon>
        <taxon>Sphaerotilaceae</taxon>
        <taxon>Caldimonas</taxon>
    </lineage>
</organism>
<dbReference type="EMBL" id="JAMKFE010000006">
    <property type="protein sequence ID" value="MCM5680281.1"/>
    <property type="molecule type" value="Genomic_DNA"/>
</dbReference>
<evidence type="ECO:0000256" key="2">
    <source>
        <dbReference type="ARBA" id="ARBA00022448"/>
    </source>
</evidence>
<name>A0ABT0YQ79_9BURK</name>
<comment type="function">
    <text evidence="9">Part of the tripartite ATP-independent periplasmic (TRAP) transport system.</text>
</comment>
<keyword evidence="3" id="KW-1003">Cell membrane</keyword>
<keyword evidence="5 9" id="KW-0812">Transmembrane</keyword>
<reference evidence="11" key="1">
    <citation type="submission" date="2022-05" db="EMBL/GenBank/DDBJ databases">
        <title>Schlegelella sp. nov., isolated from mangrove soil.</title>
        <authorList>
            <person name="Liu Y."/>
            <person name="Ge X."/>
            <person name="Liu W."/>
        </authorList>
    </citation>
    <scope>NUCLEOTIDE SEQUENCE</scope>
    <source>
        <strain evidence="11">S2-27</strain>
    </source>
</reference>
<dbReference type="PANTHER" id="PTHR35011">
    <property type="entry name" value="2,3-DIKETO-L-GULONATE TRAP TRANSPORTER SMALL PERMEASE PROTEIN YIAM"/>
    <property type="match status" value="1"/>
</dbReference>
<keyword evidence="12" id="KW-1185">Reference proteome</keyword>
<evidence type="ECO:0000256" key="3">
    <source>
        <dbReference type="ARBA" id="ARBA00022475"/>
    </source>
</evidence>
<dbReference type="RefSeq" id="WP_251778728.1">
    <property type="nucleotide sequence ID" value="NZ_JAMKFE010000006.1"/>
</dbReference>
<proteinExistence type="inferred from homology"/>
<evidence type="ECO:0000259" key="10">
    <source>
        <dbReference type="Pfam" id="PF04290"/>
    </source>
</evidence>
<gene>
    <name evidence="11" type="ORF">M8A51_12145</name>
</gene>
<keyword evidence="4 9" id="KW-0997">Cell inner membrane</keyword>
<feature type="transmembrane region" description="Helical" evidence="9">
    <location>
        <begin position="55"/>
        <end position="71"/>
    </location>
</feature>
<dbReference type="Pfam" id="PF04290">
    <property type="entry name" value="DctQ"/>
    <property type="match status" value="1"/>
</dbReference>
<keyword evidence="2 9" id="KW-0813">Transport</keyword>
<protein>
    <recommendedName>
        <fullName evidence="9">TRAP transporter small permease protein</fullName>
    </recommendedName>
</protein>
<keyword evidence="7 9" id="KW-0472">Membrane</keyword>
<comment type="subunit">
    <text evidence="9">The complex comprises the extracytoplasmic solute receptor protein and the two transmembrane proteins.</text>
</comment>
<feature type="transmembrane region" description="Helical" evidence="9">
    <location>
        <begin position="134"/>
        <end position="154"/>
    </location>
</feature>
<evidence type="ECO:0000256" key="8">
    <source>
        <dbReference type="ARBA" id="ARBA00038436"/>
    </source>
</evidence>
<evidence type="ECO:0000313" key="11">
    <source>
        <dbReference type="EMBL" id="MCM5680281.1"/>
    </source>
</evidence>
<evidence type="ECO:0000256" key="1">
    <source>
        <dbReference type="ARBA" id="ARBA00004429"/>
    </source>
</evidence>
<dbReference type="InterPro" id="IPR007387">
    <property type="entry name" value="TRAP_DctQ"/>
</dbReference>